<name>A0A151Y6J3_9GAMM</name>
<sequence length="180" mass="21523">MIAMIMMLYLSLSIWLGNIRDHVNEARLAQSEQYDRQRFPSLTQPIFFYQRMHVGDSGNWVVVYPLDEHTKKQFLLRLQHQENQNESTQMECIKPTVKKRWKSWHSNIHYVQPAEWLRAHNDYKAHDSFIVYGSEKPIKTVEQACSQQNFLRLNDAENYAHDYWAISESQALLFSVYKIR</sequence>
<dbReference type="EMBL" id="LUAW01000001">
    <property type="protein sequence ID" value="KYQ73661.1"/>
    <property type="molecule type" value="Genomic_DNA"/>
</dbReference>
<accession>A0A151Y6J3</accession>
<gene>
    <name evidence="1" type="ORF">AZH43_00635</name>
</gene>
<comment type="caution">
    <text evidence="1">The sequence shown here is derived from an EMBL/GenBank/DDBJ whole genome shotgun (WGS) entry which is preliminary data.</text>
</comment>
<dbReference type="Proteomes" id="UP000076276">
    <property type="component" value="Unassembled WGS sequence"/>
</dbReference>
<proteinExistence type="predicted"/>
<keyword evidence="2" id="KW-1185">Reference proteome</keyword>
<reference evidence="1 2" key="1">
    <citation type="submission" date="2016-03" db="EMBL/GenBank/DDBJ databases">
        <title>Acinetobacter genomospecies 28 strain ANC 4149.</title>
        <authorList>
            <person name="Radolfova-Krizova L."/>
            <person name="Nemec A."/>
        </authorList>
    </citation>
    <scope>NUCLEOTIDE SEQUENCE [LARGE SCALE GENOMIC DNA]</scope>
    <source>
        <strain evidence="1 2">ANC 4149</strain>
    </source>
</reference>
<dbReference type="RefSeq" id="WP_067665304.1">
    <property type="nucleotide sequence ID" value="NZ_CBCSIK010000001.1"/>
</dbReference>
<dbReference type="STRING" id="1806892.AZH43_00635"/>
<protein>
    <submittedName>
        <fullName evidence="1">Uncharacterized protein</fullName>
    </submittedName>
</protein>
<evidence type="ECO:0000313" key="2">
    <source>
        <dbReference type="Proteomes" id="UP000076276"/>
    </source>
</evidence>
<dbReference type="AlphaFoldDB" id="A0A151Y6J3"/>
<organism evidence="1 2">
    <name type="scientific">Acinetobacter pragensis</name>
    <dbReference type="NCBI Taxonomy" id="1806892"/>
    <lineage>
        <taxon>Bacteria</taxon>
        <taxon>Pseudomonadati</taxon>
        <taxon>Pseudomonadota</taxon>
        <taxon>Gammaproteobacteria</taxon>
        <taxon>Moraxellales</taxon>
        <taxon>Moraxellaceae</taxon>
        <taxon>Acinetobacter</taxon>
    </lineage>
</organism>
<evidence type="ECO:0000313" key="1">
    <source>
        <dbReference type="EMBL" id="KYQ73661.1"/>
    </source>
</evidence>